<dbReference type="Gene3D" id="1.20.1050.80">
    <property type="entry name" value="VPS9 domain"/>
    <property type="match status" value="1"/>
</dbReference>
<dbReference type="Proteomes" id="UP000515163">
    <property type="component" value="Unplaced"/>
</dbReference>
<reference evidence="5" key="1">
    <citation type="submission" date="2025-08" db="UniProtKB">
        <authorList>
            <consortium name="RefSeq"/>
        </authorList>
    </citation>
    <scope>IDENTIFICATION</scope>
    <source>
        <tissue evidence="5">Tentacle</tissue>
    </source>
</reference>
<dbReference type="InParanoid" id="A0A6P8IQZ2"/>
<dbReference type="OrthoDB" id="300289at2759"/>
<feature type="region of interest" description="Disordered" evidence="2">
    <location>
        <begin position="641"/>
        <end position="661"/>
    </location>
</feature>
<evidence type="ECO:0000313" key="4">
    <source>
        <dbReference type="Proteomes" id="UP000515163"/>
    </source>
</evidence>
<name>A0A6P8IQZ2_ACTTE</name>
<accession>A0A6P8IQZ2</accession>
<keyword evidence="4" id="KW-1185">Reference proteome</keyword>
<dbReference type="GeneID" id="116303436"/>
<dbReference type="SMART" id="SM00167">
    <property type="entry name" value="VPS9"/>
    <property type="match status" value="1"/>
</dbReference>
<keyword evidence="1" id="KW-0175">Coiled coil</keyword>
<dbReference type="InterPro" id="IPR059025">
    <property type="entry name" value="STB6_N"/>
</dbReference>
<feature type="coiled-coil region" evidence="1">
    <location>
        <begin position="90"/>
        <end position="117"/>
    </location>
</feature>
<dbReference type="InterPro" id="IPR045046">
    <property type="entry name" value="Vps9-like"/>
</dbReference>
<dbReference type="PANTHER" id="PTHR23101">
    <property type="entry name" value="RAB GDP/GTP EXCHANGE FACTOR"/>
    <property type="match status" value="1"/>
</dbReference>
<dbReference type="InterPro" id="IPR003123">
    <property type="entry name" value="VPS9"/>
</dbReference>
<dbReference type="InterPro" id="IPR037191">
    <property type="entry name" value="VPS9_dom_sf"/>
</dbReference>
<sequence length="877" mass="99938">MPLSVPVKPPSRSFLEAAESSKLLDWELDSIKTEREENVARSLFHYRNLKSELKNQCEISRNLQEDMDESSSYEAATVWVMGSWEALESLEGKREESKEYMKRIAQLSREILTLKIQILCAKVVHVGAVIKQLQELEASAGPKSTTPPELLFHKFEEWVQSNEQIYNLQSSILNLEAQKVRLHKSIRTEHARQLSVSSIATKGSFASALEDHPGKNTESGLMLQFADEPMVSHIPSKQEAMLDKLLVVSSQNKSFESFKLKAYIRECWEVKHVDDDFPTGVHQDRYQEFIGGMCQYIVDKPTYSFLSYDAVFAKLEHHLMPEIYSRVQEHVSRPEDDAKLARFGKNLAFLSQSQFGIKPECQDISLSPYYAAISALKASSMCLIPTRKIFQIVRAAKLVFENLNEIAAQDNRSPPGADEFMDVWVYVVLKANIPKLASTVAYLKKYCNPNLAFTEAGYYLSSVEFACQYILRLNEHEFPVHQGKKIDKIVVCEQRRYRQLASEGASVFEAVSENEWLKGYQMFAVKEWQLDPLRYFSTVLVPTDDQSAKVKVSVVRVNKEVVSASQLEYLKSCFLEPSAAHGLASVNTHLGSTVILYSSNAQRSLTLIPIKSGQYDEVEDSLKWYCTLERLSCIQPRNQTVRMNPENTSTDTELDKSGDTKRKVQTQCLSSDLTLLHLHSEHSEHEGLFDNSIGITDSLEKKEPMDIISTDFVLDAAQHKNVLVQSVYYNDEEKKTASNLMTVLLNYLYILGYLSHLIDIPEPYFNNVIVLAVRHFQLDYNSYSPDDTLPTSGHLTPATLKALTELLKTTIEKLNRLGFHFEGELHLSREKEWIAFSKFVSHCQDSMVINIHMKGALDRQTREEIDRLVADLRCHLT</sequence>
<dbReference type="Pfam" id="PF25995">
    <property type="entry name" value="STB6_N"/>
    <property type="match status" value="1"/>
</dbReference>
<dbReference type="GO" id="GO:0030139">
    <property type="term" value="C:endocytic vesicle"/>
    <property type="evidence" value="ECO:0007669"/>
    <property type="project" value="TreeGrafter"/>
</dbReference>
<organism evidence="4 5">
    <name type="scientific">Actinia tenebrosa</name>
    <name type="common">Australian red waratah sea anemone</name>
    <dbReference type="NCBI Taxonomy" id="6105"/>
    <lineage>
        <taxon>Eukaryota</taxon>
        <taxon>Metazoa</taxon>
        <taxon>Cnidaria</taxon>
        <taxon>Anthozoa</taxon>
        <taxon>Hexacorallia</taxon>
        <taxon>Actiniaria</taxon>
        <taxon>Actiniidae</taxon>
        <taxon>Actinia</taxon>
    </lineage>
</organism>
<evidence type="ECO:0000313" key="5">
    <source>
        <dbReference type="RefSeq" id="XP_031568825.1"/>
    </source>
</evidence>
<dbReference type="GO" id="GO:0005085">
    <property type="term" value="F:guanyl-nucleotide exchange factor activity"/>
    <property type="evidence" value="ECO:0007669"/>
    <property type="project" value="InterPro"/>
</dbReference>
<proteinExistence type="predicted"/>
<dbReference type="RefSeq" id="XP_031568825.1">
    <property type="nucleotide sequence ID" value="XM_031712965.1"/>
</dbReference>
<dbReference type="AlphaFoldDB" id="A0A6P8IQZ2"/>
<dbReference type="KEGG" id="aten:116303436"/>
<dbReference type="GO" id="GO:0031267">
    <property type="term" value="F:small GTPase binding"/>
    <property type="evidence" value="ECO:0007669"/>
    <property type="project" value="TreeGrafter"/>
</dbReference>
<evidence type="ECO:0000256" key="1">
    <source>
        <dbReference type="SAM" id="Coils"/>
    </source>
</evidence>
<dbReference type="GO" id="GO:0005829">
    <property type="term" value="C:cytosol"/>
    <property type="evidence" value="ECO:0007669"/>
    <property type="project" value="TreeGrafter"/>
</dbReference>
<feature type="domain" description="VPS9" evidence="3">
    <location>
        <begin position="334"/>
        <end position="479"/>
    </location>
</feature>
<protein>
    <submittedName>
        <fullName evidence="5">Uncharacterized protein LOC116303436 isoform X1</fullName>
    </submittedName>
</protein>
<dbReference type="PROSITE" id="PS51205">
    <property type="entry name" value="VPS9"/>
    <property type="match status" value="1"/>
</dbReference>
<dbReference type="GO" id="GO:0016192">
    <property type="term" value="P:vesicle-mediated transport"/>
    <property type="evidence" value="ECO:0007669"/>
    <property type="project" value="InterPro"/>
</dbReference>
<evidence type="ECO:0000256" key="2">
    <source>
        <dbReference type="SAM" id="MobiDB-lite"/>
    </source>
</evidence>
<dbReference type="SUPFAM" id="SSF109993">
    <property type="entry name" value="VPS9 domain"/>
    <property type="match status" value="1"/>
</dbReference>
<dbReference type="PANTHER" id="PTHR23101:SF122">
    <property type="entry name" value="RABAPTIN-5-ASSOCIATED EXCHANGE FACTOR FOR RAB5"/>
    <property type="match status" value="1"/>
</dbReference>
<feature type="compositionally biased region" description="Polar residues" evidence="2">
    <location>
        <begin position="641"/>
        <end position="651"/>
    </location>
</feature>
<evidence type="ECO:0000259" key="3">
    <source>
        <dbReference type="PROSITE" id="PS51205"/>
    </source>
</evidence>
<gene>
    <name evidence="5" type="primary">LOC116303436</name>
</gene>
<dbReference type="Pfam" id="PF02204">
    <property type="entry name" value="VPS9"/>
    <property type="match status" value="1"/>
</dbReference>